<name>A0A7S6SXB9_9PHYC</name>
<sequence length="129" mass="15220">MISIDEISRITEKRNRLRKETYIKIHEQISKKIRQSVDLGNKYIFCQIPSFVMGFPQFNRTKATEYIKRQFELGGFTVQTIGEYELCISWRPNKKTNKNNHKSIESGDTEDFPTLVNLKKAANKYRRNA</sequence>
<proteinExistence type="predicted"/>
<dbReference type="EMBL" id="MK522034">
    <property type="protein sequence ID" value="QOR60138.1"/>
    <property type="molecule type" value="Genomic_DNA"/>
</dbReference>
<dbReference type="InterPro" id="IPR043977">
    <property type="entry name" value="DUF5759"/>
</dbReference>
<protein>
    <submittedName>
        <fullName evidence="1">Uncharacterized protein</fullName>
    </submittedName>
</protein>
<evidence type="ECO:0000313" key="1">
    <source>
        <dbReference type="EMBL" id="QOR60138.1"/>
    </source>
</evidence>
<dbReference type="Pfam" id="PF19063">
    <property type="entry name" value="DUF5759"/>
    <property type="match status" value="1"/>
</dbReference>
<accession>A0A7S6SXB9</accession>
<organism evidence="1">
    <name type="scientific">Bathycoccus sp. RCC716 virus 1</name>
    <dbReference type="NCBI Taxonomy" id="2530038"/>
    <lineage>
        <taxon>Viruses</taxon>
        <taxon>Varidnaviria</taxon>
        <taxon>Bamfordvirae</taxon>
        <taxon>Nucleocytoviricota</taxon>
        <taxon>Megaviricetes</taxon>
        <taxon>Algavirales</taxon>
        <taxon>Phycodnaviridae</taxon>
        <taxon>Prasinovirus</taxon>
    </lineage>
</organism>
<reference evidence="1" key="1">
    <citation type="submission" date="2019-02" db="EMBL/GenBank/DDBJ databases">
        <authorList>
            <person name="Bachy C."/>
            <person name="Yung C.-M."/>
            <person name="Roux S."/>
            <person name="Sullivan M.B."/>
            <person name="Worden A.Z."/>
        </authorList>
    </citation>
    <scope>NUCLEOTIDE SEQUENCE</scope>
    <source>
        <strain evidence="1">BII-V1</strain>
    </source>
</reference>